<name>A0A6A4HTN8_9AGAR</name>
<reference evidence="1" key="1">
    <citation type="journal article" date="2019" name="Environ. Microbiol.">
        <title>Fungal ecological strategies reflected in gene transcription - a case study of two litter decomposers.</title>
        <authorList>
            <person name="Barbi F."/>
            <person name="Kohler A."/>
            <person name="Barry K."/>
            <person name="Baskaran P."/>
            <person name="Daum C."/>
            <person name="Fauchery L."/>
            <person name="Ihrmark K."/>
            <person name="Kuo A."/>
            <person name="LaButti K."/>
            <person name="Lipzen A."/>
            <person name="Morin E."/>
            <person name="Grigoriev I.V."/>
            <person name="Henrissat B."/>
            <person name="Lindahl B."/>
            <person name="Martin F."/>
        </authorList>
    </citation>
    <scope>NUCLEOTIDE SEQUENCE</scope>
    <source>
        <strain evidence="1">JB14</strain>
    </source>
</reference>
<dbReference type="OrthoDB" id="444432at2759"/>
<sequence>MESDLDGVVVEKGERGGVEGSSTDCFGCIIIDPLLGVCCQCCQCSSRCILLALINTIDNTHRIQHIHKVGPFTPGNNCARNSLNLCIKQIFVLPCKDALKGFPLWLYLLLTAGENSTESITRSLPRAPKPAAPNE</sequence>
<dbReference type="AlphaFoldDB" id="A0A6A4HTN8"/>
<dbReference type="Proteomes" id="UP000799118">
    <property type="component" value="Unassembled WGS sequence"/>
</dbReference>
<evidence type="ECO:0000313" key="1">
    <source>
        <dbReference type="EMBL" id="KAE9400304.1"/>
    </source>
</evidence>
<keyword evidence="2" id="KW-1185">Reference proteome</keyword>
<protein>
    <submittedName>
        <fullName evidence="1">Uncharacterized protein</fullName>
    </submittedName>
</protein>
<organism evidence="1 2">
    <name type="scientific">Gymnopus androsaceus JB14</name>
    <dbReference type="NCBI Taxonomy" id="1447944"/>
    <lineage>
        <taxon>Eukaryota</taxon>
        <taxon>Fungi</taxon>
        <taxon>Dikarya</taxon>
        <taxon>Basidiomycota</taxon>
        <taxon>Agaricomycotina</taxon>
        <taxon>Agaricomycetes</taxon>
        <taxon>Agaricomycetidae</taxon>
        <taxon>Agaricales</taxon>
        <taxon>Marasmiineae</taxon>
        <taxon>Omphalotaceae</taxon>
        <taxon>Gymnopus</taxon>
    </lineage>
</organism>
<dbReference type="EMBL" id="ML769458">
    <property type="protein sequence ID" value="KAE9400304.1"/>
    <property type="molecule type" value="Genomic_DNA"/>
</dbReference>
<feature type="non-terminal residue" evidence="1">
    <location>
        <position position="135"/>
    </location>
</feature>
<accession>A0A6A4HTN8</accession>
<gene>
    <name evidence="1" type="ORF">BT96DRAFT_919567</name>
</gene>
<proteinExistence type="predicted"/>
<evidence type="ECO:0000313" key="2">
    <source>
        <dbReference type="Proteomes" id="UP000799118"/>
    </source>
</evidence>